<accession>A0AAF5PVR7</accession>
<proteinExistence type="predicted"/>
<sequence>MVDDIATGNLDATTSRKRKPAPMKSGRSSNSDMIIGNDGNKCGTESIIAQKGRKLKQYVLEEKLDIIDYAKIIGNRAAGREFNVAESSIREWRKNEQRLRSMFETTPERSRLDGGGRRPVSEDLEKNLLHYVTARSDNGTALTWHDIKEKANALWKDICDRNPEYNDRSFTANMGWVARFVRRNNITLQVTNSASTIAPKLINRNGNISDNLINRTDNSNTICCCSTSSNIVKNSSCILSSSTTSLMSDVIVANTNMYCCNDTAKMNTTTIAATVTTATATTTTTTSATTTITTATTIKTTPLIISTMAATATVGTIATNNDTILTKKRRKNFTPKKIVPNDVICLTANNSITDNIATTNTTTTTTTTTSSSSSSIVTATREII</sequence>
<comment type="subcellular location">
    <subcellularLocation>
        <location evidence="1">Nucleus</location>
    </subcellularLocation>
</comment>
<dbReference type="Gene3D" id="1.10.10.10">
    <property type="entry name" value="Winged helix-like DNA-binding domain superfamily/Winged helix DNA-binding domain"/>
    <property type="match status" value="1"/>
</dbReference>
<dbReference type="PANTHER" id="PTHR19303">
    <property type="entry name" value="TRANSPOSON"/>
    <property type="match status" value="1"/>
</dbReference>
<dbReference type="Gene3D" id="1.10.10.60">
    <property type="entry name" value="Homeodomain-like"/>
    <property type="match status" value="1"/>
</dbReference>
<reference evidence="5" key="1">
    <citation type="submission" date="2015-03" db="EMBL/GenBank/DDBJ databases">
        <title>Wuchereria bancrofti Genome Sequencing Papua New Guinea Strain.</title>
        <authorList>
            <person name="Small S.T."/>
            <person name="Serre D."/>
            <person name="Zimmerman P.A."/>
        </authorList>
    </citation>
    <scope>NUCLEOTIDE SEQUENCE [LARGE SCALE GENOMIC DNA]</scope>
    <source>
        <strain evidence="5">pt0022</strain>
    </source>
</reference>
<evidence type="ECO:0000256" key="3">
    <source>
        <dbReference type="SAM" id="MobiDB-lite"/>
    </source>
</evidence>
<dbReference type="PANTHER" id="PTHR19303:SF74">
    <property type="entry name" value="POGO TRANSPOSABLE ELEMENT WITH KRAB DOMAIN"/>
    <property type="match status" value="1"/>
</dbReference>
<dbReference type="GO" id="GO:0005634">
    <property type="term" value="C:nucleus"/>
    <property type="evidence" value="ECO:0007669"/>
    <property type="project" value="UniProtKB-SubCell"/>
</dbReference>
<dbReference type="Pfam" id="PF03221">
    <property type="entry name" value="HTH_Tnp_Tc5"/>
    <property type="match status" value="1"/>
</dbReference>
<evidence type="ECO:0000313" key="6">
    <source>
        <dbReference type="WBParaSite" id="mrna-Wban_06106"/>
    </source>
</evidence>
<evidence type="ECO:0000256" key="2">
    <source>
        <dbReference type="ARBA" id="ARBA00023125"/>
    </source>
</evidence>
<dbReference type="InterPro" id="IPR006600">
    <property type="entry name" value="HTH_CenpB_DNA-bd_dom"/>
</dbReference>
<dbReference type="GO" id="GO:0003677">
    <property type="term" value="F:DNA binding"/>
    <property type="evidence" value="ECO:0007669"/>
    <property type="project" value="UniProtKB-KW"/>
</dbReference>
<name>A0AAF5PVR7_WUCBA</name>
<dbReference type="SMART" id="SM00674">
    <property type="entry name" value="CENPB"/>
    <property type="match status" value="1"/>
</dbReference>
<dbReference type="AlphaFoldDB" id="A0AAF5PVR7"/>
<dbReference type="WBParaSite" id="mrna-Wban_06106">
    <property type="protein sequence ID" value="mrna-Wban_06106"/>
    <property type="gene ID" value="Wban_06106"/>
</dbReference>
<feature type="domain" description="HTH CENPB-type" evidence="4">
    <location>
        <begin position="112"/>
        <end position="190"/>
    </location>
</feature>
<dbReference type="InterPro" id="IPR009057">
    <property type="entry name" value="Homeodomain-like_sf"/>
</dbReference>
<evidence type="ECO:0000313" key="5">
    <source>
        <dbReference type="Proteomes" id="UP000093561"/>
    </source>
</evidence>
<evidence type="ECO:0000256" key="1">
    <source>
        <dbReference type="ARBA" id="ARBA00004123"/>
    </source>
</evidence>
<dbReference type="SUPFAM" id="SSF46689">
    <property type="entry name" value="Homeodomain-like"/>
    <property type="match status" value="1"/>
</dbReference>
<dbReference type="InterPro" id="IPR036388">
    <property type="entry name" value="WH-like_DNA-bd_sf"/>
</dbReference>
<protein>
    <recommendedName>
        <fullName evidence="4">HTH CENPB-type domain-containing protein</fullName>
    </recommendedName>
</protein>
<reference evidence="6" key="3">
    <citation type="submission" date="2024-02" db="UniProtKB">
        <authorList>
            <consortium name="WormBaseParasite"/>
        </authorList>
    </citation>
    <scope>IDENTIFICATION</scope>
    <source>
        <strain evidence="6">pt0022</strain>
    </source>
</reference>
<dbReference type="PROSITE" id="PS51253">
    <property type="entry name" value="HTH_CENPB"/>
    <property type="match status" value="1"/>
</dbReference>
<organism evidence="5 6">
    <name type="scientific">Wuchereria bancrofti</name>
    <dbReference type="NCBI Taxonomy" id="6293"/>
    <lineage>
        <taxon>Eukaryota</taxon>
        <taxon>Metazoa</taxon>
        <taxon>Ecdysozoa</taxon>
        <taxon>Nematoda</taxon>
        <taxon>Chromadorea</taxon>
        <taxon>Rhabditida</taxon>
        <taxon>Spirurina</taxon>
        <taxon>Spiruromorpha</taxon>
        <taxon>Filarioidea</taxon>
        <taxon>Onchocercidae</taxon>
        <taxon>Wuchereria</taxon>
    </lineage>
</organism>
<feature type="region of interest" description="Disordered" evidence="3">
    <location>
        <begin position="1"/>
        <end position="36"/>
    </location>
</feature>
<evidence type="ECO:0000259" key="4">
    <source>
        <dbReference type="PROSITE" id="PS51253"/>
    </source>
</evidence>
<dbReference type="InterPro" id="IPR050863">
    <property type="entry name" value="CenT-Element_Derived"/>
</dbReference>
<reference evidence="5" key="2">
    <citation type="journal article" date="2016" name="Mol. Ecol.">
        <title>Population genomics of the filarial nematode parasite Wuchereria bancrofti from mosquitoes.</title>
        <authorList>
            <person name="Small S.T."/>
            <person name="Reimer L.J."/>
            <person name="Tisch D.J."/>
            <person name="King C.L."/>
            <person name="Christensen B.M."/>
            <person name="Siba P.M."/>
            <person name="Kazura J.W."/>
            <person name="Serre D."/>
            <person name="Zimmerman P.A."/>
        </authorList>
    </citation>
    <scope>NUCLEOTIDE SEQUENCE</scope>
    <source>
        <strain evidence="5">pt0022</strain>
    </source>
</reference>
<keyword evidence="2" id="KW-0238">DNA-binding</keyword>
<dbReference type="Proteomes" id="UP000093561">
    <property type="component" value="Unassembled WGS sequence"/>
</dbReference>